<dbReference type="InterPro" id="IPR008207">
    <property type="entry name" value="Sig_transdc_His_kin_Hpt_dom"/>
</dbReference>
<name>A0A0S4LNV8_9BACT</name>
<accession>A0A0S4LNV8</accession>
<dbReference type="RefSeq" id="WP_090750105.1">
    <property type="nucleotide sequence ID" value="NZ_CZQA01000010.1"/>
</dbReference>
<dbReference type="InterPro" id="IPR036641">
    <property type="entry name" value="HPT_dom_sf"/>
</dbReference>
<organism evidence="3 4">
    <name type="scientific">Candidatus Nitrospira nitrosa</name>
    <dbReference type="NCBI Taxonomy" id="1742972"/>
    <lineage>
        <taxon>Bacteria</taxon>
        <taxon>Pseudomonadati</taxon>
        <taxon>Nitrospirota</taxon>
        <taxon>Nitrospiria</taxon>
        <taxon>Nitrospirales</taxon>
        <taxon>Nitrospiraceae</taxon>
        <taxon>Nitrospira</taxon>
    </lineage>
</organism>
<dbReference type="AlphaFoldDB" id="A0A0S4LNV8"/>
<dbReference type="OrthoDB" id="9811576at2"/>
<gene>
    <name evidence="3" type="ORF">COMA1_40160</name>
</gene>
<reference evidence="3 4" key="1">
    <citation type="submission" date="2015-10" db="EMBL/GenBank/DDBJ databases">
        <authorList>
            <person name="Gilbert D.G."/>
        </authorList>
    </citation>
    <scope>NUCLEOTIDE SEQUENCE [LARGE SCALE GENOMIC DNA]</scope>
    <source>
        <strain evidence="3">COMA1</strain>
    </source>
</reference>
<keyword evidence="4" id="KW-1185">Reference proteome</keyword>
<keyword evidence="1" id="KW-0597">Phosphoprotein</keyword>
<evidence type="ECO:0000256" key="1">
    <source>
        <dbReference type="PROSITE-ProRule" id="PRU00110"/>
    </source>
</evidence>
<feature type="modified residue" description="Phosphohistidine" evidence="1">
    <location>
        <position position="62"/>
    </location>
</feature>
<protein>
    <submittedName>
        <fullName evidence="3">Putative Phosphorelay protein, contains HPt domain</fullName>
    </submittedName>
</protein>
<dbReference type="Proteomes" id="UP000199032">
    <property type="component" value="Unassembled WGS sequence"/>
</dbReference>
<evidence type="ECO:0000259" key="2">
    <source>
        <dbReference type="PROSITE" id="PS50894"/>
    </source>
</evidence>
<sequence>MNDRLNQEPAFNYEEALARVDQDLETLLMMIELFLEHGPKDLAQAQAALAAGDAAAVARSSHRLKGAILQFCAPAALLACKELEESAKAGNLTKGGDLYATLEQELHRLLASLRPILDQGMAA</sequence>
<dbReference type="GO" id="GO:0000160">
    <property type="term" value="P:phosphorelay signal transduction system"/>
    <property type="evidence" value="ECO:0007669"/>
    <property type="project" value="InterPro"/>
</dbReference>
<dbReference type="EMBL" id="CZQA01000010">
    <property type="protein sequence ID" value="CUS37627.1"/>
    <property type="molecule type" value="Genomic_DNA"/>
</dbReference>
<dbReference type="SUPFAM" id="SSF47226">
    <property type="entry name" value="Histidine-containing phosphotransfer domain, HPT domain"/>
    <property type="match status" value="1"/>
</dbReference>
<dbReference type="STRING" id="1742972.COMA1_40160"/>
<dbReference type="Pfam" id="PF01627">
    <property type="entry name" value="Hpt"/>
    <property type="match status" value="1"/>
</dbReference>
<feature type="domain" description="HPt" evidence="2">
    <location>
        <begin position="23"/>
        <end position="123"/>
    </location>
</feature>
<evidence type="ECO:0000313" key="3">
    <source>
        <dbReference type="EMBL" id="CUS37627.1"/>
    </source>
</evidence>
<dbReference type="PROSITE" id="PS50894">
    <property type="entry name" value="HPT"/>
    <property type="match status" value="1"/>
</dbReference>
<dbReference type="Gene3D" id="1.20.120.160">
    <property type="entry name" value="HPT domain"/>
    <property type="match status" value="1"/>
</dbReference>
<proteinExistence type="predicted"/>
<evidence type="ECO:0000313" key="4">
    <source>
        <dbReference type="Proteomes" id="UP000199032"/>
    </source>
</evidence>
<dbReference type="GO" id="GO:0004672">
    <property type="term" value="F:protein kinase activity"/>
    <property type="evidence" value="ECO:0007669"/>
    <property type="project" value="UniProtKB-ARBA"/>
</dbReference>